<dbReference type="PROSITE" id="PS51257">
    <property type="entry name" value="PROKAR_LIPOPROTEIN"/>
    <property type="match status" value="1"/>
</dbReference>
<dbReference type="Pfam" id="PF13199">
    <property type="entry name" value="Glyco_hydro_66"/>
    <property type="match status" value="1"/>
</dbReference>
<dbReference type="InterPro" id="IPR025092">
    <property type="entry name" value="Glyco_hydro_66"/>
</dbReference>
<dbReference type="InterPro" id="IPR013783">
    <property type="entry name" value="Ig-like_fold"/>
</dbReference>
<protein>
    <submittedName>
        <fullName evidence="3">Cycloisomaltooligosaccharide glucanotransferase</fullName>
    </submittedName>
</protein>
<dbReference type="Gene3D" id="2.60.40.10">
    <property type="entry name" value="Immunoglobulins"/>
    <property type="match status" value="1"/>
</dbReference>
<dbReference type="OrthoDB" id="9778932at2"/>
<sequence>MKKIPWSLLICTTLLWGSCKDYYDVNADPVTYGETYFKAALHKDRAVYSPGDQVKLSLDSKIDPQELTVCYTHLGEVLKEEKLTGSSWTWTAPSDDFKGYLIYVYKSSDPQKKALYSMAIDVSSEWTKFPRYGFVSSYGRLSPEIIQRNIENLSRFHINGVQFYDWKYYHQKPLAGTPENPAESWPDLIGRINYKATVAGYIQAAHDKGMKAMFYNLLFGALSNAAGDGVREEWYLFKDADRNEKDVHPLDAPFRSSIYLTNPANTEWQNYLHKRHQEVYDVFDFDGFHIDQLGNRGTVYDYDGQEVDLAQAYGPFIESTVATFPDKYHVMNSVAQYGQESPIATSDVDFLYTEVWDPFNSFNDLVGIIHDNYRYSGYEKNSVLAAYMNYGRSNQPGFVNEPGILLTNAVIFANGGAHLEIGEHYLTNEYFPNNNLQLRGTTKDKLITYYDFMVGYQNLLRDGGEAFEPAVEAQNDDVAVVNGTAVQGNITSYGRRFSNRDVVHLVNFNNTSTMEWRDSNGTQREPNTVTDVSLRIPVSKTVRKVWMASPDIAAGAPIELPVEQQGNTLTVSLPSLQYWDMLVIEY</sequence>
<dbReference type="CDD" id="cd14745">
    <property type="entry name" value="GH66"/>
    <property type="match status" value="1"/>
</dbReference>
<evidence type="ECO:0000256" key="1">
    <source>
        <dbReference type="ARBA" id="ARBA00010837"/>
    </source>
</evidence>
<proteinExistence type="inferred from homology"/>
<dbReference type="AlphaFoldDB" id="A0A4Q6XJU3"/>
<dbReference type="EMBL" id="SGIT01000002">
    <property type="protein sequence ID" value="RZF60093.1"/>
    <property type="molecule type" value="Genomic_DNA"/>
</dbReference>
<dbReference type="InterPro" id="IPR013780">
    <property type="entry name" value="Glyco_hydro_b"/>
</dbReference>
<comment type="caution">
    <text evidence="3">The sequence shown here is derived from an EMBL/GenBank/DDBJ whole genome shotgun (WGS) entry which is preliminary data.</text>
</comment>
<keyword evidence="2" id="KW-0732">Signal</keyword>
<comment type="similarity">
    <text evidence="1">Belongs to the glycosyl hydrolase 66 family.</text>
</comment>
<accession>A0A4Q6XJU3</accession>
<dbReference type="RefSeq" id="WP_130142011.1">
    <property type="nucleotide sequence ID" value="NZ_SGIT01000002.1"/>
</dbReference>
<reference evidence="3 4" key="1">
    <citation type="submission" date="2019-02" db="EMBL/GenBank/DDBJ databases">
        <authorList>
            <person name="Li Y."/>
        </authorList>
    </citation>
    <scope>NUCLEOTIDE SEQUENCE [LARGE SCALE GENOMIC DNA]</scope>
    <source>
        <strain evidence="3 4">30C10-4-7</strain>
    </source>
</reference>
<organism evidence="3 4">
    <name type="scientific">Sphingobacterium corticibacterium</name>
    <dbReference type="NCBI Taxonomy" id="2484746"/>
    <lineage>
        <taxon>Bacteria</taxon>
        <taxon>Pseudomonadati</taxon>
        <taxon>Bacteroidota</taxon>
        <taxon>Sphingobacteriia</taxon>
        <taxon>Sphingobacteriales</taxon>
        <taxon>Sphingobacteriaceae</taxon>
        <taxon>Sphingobacterium</taxon>
    </lineage>
</organism>
<keyword evidence="4" id="KW-1185">Reference proteome</keyword>
<gene>
    <name evidence="3" type="ORF">EWE74_13310</name>
</gene>
<evidence type="ECO:0000313" key="3">
    <source>
        <dbReference type="EMBL" id="RZF60093.1"/>
    </source>
</evidence>
<evidence type="ECO:0000256" key="2">
    <source>
        <dbReference type="ARBA" id="ARBA00022729"/>
    </source>
</evidence>
<dbReference type="Proteomes" id="UP000292855">
    <property type="component" value="Unassembled WGS sequence"/>
</dbReference>
<dbReference type="Gene3D" id="3.20.20.80">
    <property type="entry name" value="Glycosidases"/>
    <property type="match status" value="1"/>
</dbReference>
<dbReference type="GO" id="GO:0016740">
    <property type="term" value="F:transferase activity"/>
    <property type="evidence" value="ECO:0007669"/>
    <property type="project" value="UniProtKB-KW"/>
</dbReference>
<name>A0A4Q6XJU3_9SPHI</name>
<evidence type="ECO:0000313" key="4">
    <source>
        <dbReference type="Proteomes" id="UP000292855"/>
    </source>
</evidence>
<dbReference type="Gene3D" id="2.60.40.1180">
    <property type="entry name" value="Golgi alpha-mannosidase II"/>
    <property type="match status" value="1"/>
</dbReference>
<keyword evidence="3" id="KW-0808">Transferase</keyword>